<evidence type="ECO:0000313" key="2">
    <source>
        <dbReference type="EMBL" id="GEN22910.1"/>
    </source>
</evidence>
<evidence type="ECO:0000313" key="3">
    <source>
        <dbReference type="Proteomes" id="UP000321726"/>
    </source>
</evidence>
<name>A0ABQ0WBF7_9GAMM</name>
<gene>
    <name evidence="2" type="ORF">HCU01_08590</name>
</gene>
<proteinExistence type="predicted"/>
<sequence length="71" mass="7831">MTISLSRLDSGLRNNDERRDRPGVWQTAVPVLCSGTPHTVSLALSKLFPKFTRNRGHGKLALADTRTGQID</sequence>
<comment type="caution">
    <text evidence="2">The sequence shown here is derived from an EMBL/GenBank/DDBJ whole genome shotgun (WGS) entry which is preliminary data.</text>
</comment>
<keyword evidence="3" id="KW-1185">Reference proteome</keyword>
<dbReference type="EMBL" id="BJXU01000031">
    <property type="protein sequence ID" value="GEN22910.1"/>
    <property type="molecule type" value="Genomic_DNA"/>
</dbReference>
<organism evidence="2 3">
    <name type="scientific">Halomonas cupida</name>
    <dbReference type="NCBI Taxonomy" id="44933"/>
    <lineage>
        <taxon>Bacteria</taxon>
        <taxon>Pseudomonadati</taxon>
        <taxon>Pseudomonadota</taxon>
        <taxon>Gammaproteobacteria</taxon>
        <taxon>Oceanospirillales</taxon>
        <taxon>Halomonadaceae</taxon>
        <taxon>Halomonas</taxon>
    </lineage>
</organism>
<dbReference type="Proteomes" id="UP000321726">
    <property type="component" value="Unassembled WGS sequence"/>
</dbReference>
<reference evidence="2 3" key="1">
    <citation type="submission" date="2019-07" db="EMBL/GenBank/DDBJ databases">
        <title>Whole genome shotgun sequence of Halomonas cupida NBRC 102219.</title>
        <authorList>
            <person name="Hosoyama A."/>
            <person name="Uohara A."/>
            <person name="Ohji S."/>
            <person name="Ichikawa N."/>
        </authorList>
    </citation>
    <scope>NUCLEOTIDE SEQUENCE [LARGE SCALE GENOMIC DNA]</scope>
    <source>
        <strain evidence="2 3">NBRC 102219</strain>
    </source>
</reference>
<feature type="region of interest" description="Disordered" evidence="1">
    <location>
        <begin position="1"/>
        <end position="21"/>
    </location>
</feature>
<accession>A0ABQ0WBF7</accession>
<protein>
    <submittedName>
        <fullName evidence="2">Uncharacterized protein</fullName>
    </submittedName>
</protein>
<evidence type="ECO:0000256" key="1">
    <source>
        <dbReference type="SAM" id="MobiDB-lite"/>
    </source>
</evidence>